<dbReference type="Proteomes" id="UP001416858">
    <property type="component" value="Unassembled WGS sequence"/>
</dbReference>
<organism evidence="1 2">
    <name type="scientific">Novipirellula caenicola</name>
    <dbReference type="NCBI Taxonomy" id="1536901"/>
    <lineage>
        <taxon>Bacteria</taxon>
        <taxon>Pseudomonadati</taxon>
        <taxon>Planctomycetota</taxon>
        <taxon>Planctomycetia</taxon>
        <taxon>Pirellulales</taxon>
        <taxon>Pirellulaceae</taxon>
        <taxon>Novipirellula</taxon>
    </lineage>
</organism>
<accession>A0ABP9VQJ4</accession>
<protein>
    <submittedName>
        <fullName evidence="1">Uncharacterized protein</fullName>
    </submittedName>
</protein>
<proteinExistence type="predicted"/>
<gene>
    <name evidence="1" type="ORF">Rcae01_02890</name>
</gene>
<name>A0ABP9VQJ4_9BACT</name>
<sequence length="147" mass="16671">MFEASSHVGGHAQTIETHTYRCNVSADVEYQGSSLNGLFAQRRNLIRGSFYRMLLDIVRFNQLATEFCESSDEQTLLGEFLDGIGGGREFREQCFVPMSAAIWSSDPESLNAFPAKFILGFCRNHGLVQLKNRPQWLTIDCQRRKEG</sequence>
<reference evidence="1 2" key="1">
    <citation type="submission" date="2024-02" db="EMBL/GenBank/DDBJ databases">
        <title>Rhodopirellula caenicola NBRC 110016.</title>
        <authorList>
            <person name="Ichikawa N."/>
            <person name="Katano-Makiyama Y."/>
            <person name="Hidaka K."/>
        </authorList>
    </citation>
    <scope>NUCLEOTIDE SEQUENCE [LARGE SCALE GENOMIC DNA]</scope>
    <source>
        <strain evidence="1 2">NBRC 110016</strain>
    </source>
</reference>
<evidence type="ECO:0000313" key="1">
    <source>
        <dbReference type="EMBL" id="GAA5507434.1"/>
    </source>
</evidence>
<evidence type="ECO:0000313" key="2">
    <source>
        <dbReference type="Proteomes" id="UP001416858"/>
    </source>
</evidence>
<keyword evidence="2" id="KW-1185">Reference proteome</keyword>
<dbReference type="EMBL" id="BAABRO010000005">
    <property type="protein sequence ID" value="GAA5507434.1"/>
    <property type="molecule type" value="Genomic_DNA"/>
</dbReference>
<comment type="caution">
    <text evidence="1">The sequence shown here is derived from an EMBL/GenBank/DDBJ whole genome shotgun (WGS) entry which is preliminary data.</text>
</comment>